<name>A0A1F7VC02_9BACT</name>
<accession>A0A1F7VC02</accession>
<dbReference type="AlphaFoldDB" id="A0A1F7VC02"/>
<feature type="chain" id="PRO_5009533225" description="DUF5666 domain-containing protein" evidence="1">
    <location>
        <begin position="18"/>
        <end position="106"/>
    </location>
</feature>
<sequence length="106" mass="12149">MKRLFFLIFIFTASNLACENKPIPSNVTAQSNIRRYVLGTQLQIVMISCNEDSLTEGNHVYCDAYVRDAHEGDQKIVRVRCDRTIQARKHQPHHESFGCVLNMPPT</sequence>
<organism evidence="2 3">
    <name type="scientific">Candidatus Uhrbacteria bacterium RIFCSPLOWO2_02_FULL_48_18</name>
    <dbReference type="NCBI Taxonomy" id="1802408"/>
    <lineage>
        <taxon>Bacteria</taxon>
        <taxon>Candidatus Uhriibacteriota</taxon>
    </lineage>
</organism>
<keyword evidence="1" id="KW-0732">Signal</keyword>
<evidence type="ECO:0008006" key="4">
    <source>
        <dbReference type="Google" id="ProtNLM"/>
    </source>
</evidence>
<proteinExistence type="predicted"/>
<evidence type="ECO:0000313" key="2">
    <source>
        <dbReference type="EMBL" id="OGL88046.1"/>
    </source>
</evidence>
<reference evidence="2 3" key="1">
    <citation type="journal article" date="2016" name="Nat. Commun.">
        <title>Thousands of microbial genomes shed light on interconnected biogeochemical processes in an aquifer system.</title>
        <authorList>
            <person name="Anantharaman K."/>
            <person name="Brown C.T."/>
            <person name="Hug L.A."/>
            <person name="Sharon I."/>
            <person name="Castelle C.J."/>
            <person name="Probst A.J."/>
            <person name="Thomas B.C."/>
            <person name="Singh A."/>
            <person name="Wilkins M.J."/>
            <person name="Karaoz U."/>
            <person name="Brodie E.L."/>
            <person name="Williams K.H."/>
            <person name="Hubbard S.S."/>
            <person name="Banfield J.F."/>
        </authorList>
    </citation>
    <scope>NUCLEOTIDE SEQUENCE [LARGE SCALE GENOMIC DNA]</scope>
</reference>
<gene>
    <name evidence="2" type="ORF">A3I41_02975</name>
</gene>
<evidence type="ECO:0000256" key="1">
    <source>
        <dbReference type="SAM" id="SignalP"/>
    </source>
</evidence>
<dbReference type="Proteomes" id="UP000176593">
    <property type="component" value="Unassembled WGS sequence"/>
</dbReference>
<comment type="caution">
    <text evidence="2">The sequence shown here is derived from an EMBL/GenBank/DDBJ whole genome shotgun (WGS) entry which is preliminary data.</text>
</comment>
<feature type="signal peptide" evidence="1">
    <location>
        <begin position="1"/>
        <end position="17"/>
    </location>
</feature>
<dbReference type="EMBL" id="MGEQ01000002">
    <property type="protein sequence ID" value="OGL88046.1"/>
    <property type="molecule type" value="Genomic_DNA"/>
</dbReference>
<protein>
    <recommendedName>
        <fullName evidence="4">DUF5666 domain-containing protein</fullName>
    </recommendedName>
</protein>
<evidence type="ECO:0000313" key="3">
    <source>
        <dbReference type="Proteomes" id="UP000176593"/>
    </source>
</evidence>